<gene>
    <name evidence="2" type="ORF">D9611_007166</name>
</gene>
<proteinExistence type="predicted"/>
<comment type="caution">
    <text evidence="2">The sequence shown here is derived from an EMBL/GenBank/DDBJ whole genome shotgun (WGS) entry which is preliminary data.</text>
</comment>
<feature type="compositionally biased region" description="Pro residues" evidence="1">
    <location>
        <begin position="100"/>
        <end position="110"/>
    </location>
</feature>
<dbReference type="AlphaFoldDB" id="A0A8H5B243"/>
<feature type="region of interest" description="Disordered" evidence="1">
    <location>
        <begin position="88"/>
        <end position="143"/>
    </location>
</feature>
<sequence length="279" mass="29836">MVARYRPGLFKRLEENCGTGPACALVHCRSTFRGDTSTPDRPAPSLPNSCLPVAQSEARAASISRYRQVSFGVPASPQAPTNTLSPFAPTFNHHAAQPSPFTPAPSPPRPNAQGMRQCITTSQLPQRRATAPDHHPSVPTLQLPQPPHILIERLAQFPRRAAAIDSDQMTTTNKVLRPLFSPPNASAHATLAEGSHSSGSEDEDIFTLSNPHLPMLQTLTSMVMYDLASLTPLSCTAALLSALIHYPSALNPSSPAPNLTTLRGLNLAGLPFSHPKALC</sequence>
<reference evidence="2 3" key="1">
    <citation type="journal article" date="2020" name="ISME J.">
        <title>Uncovering the hidden diversity of litter-decomposition mechanisms in mushroom-forming fungi.</title>
        <authorList>
            <person name="Floudas D."/>
            <person name="Bentzer J."/>
            <person name="Ahren D."/>
            <person name="Johansson T."/>
            <person name="Persson P."/>
            <person name="Tunlid A."/>
        </authorList>
    </citation>
    <scope>NUCLEOTIDE SEQUENCE [LARGE SCALE GENOMIC DNA]</scope>
    <source>
        <strain evidence="2 3">CBS 175.51</strain>
    </source>
</reference>
<organism evidence="2 3">
    <name type="scientific">Ephemerocybe angulata</name>
    <dbReference type="NCBI Taxonomy" id="980116"/>
    <lineage>
        <taxon>Eukaryota</taxon>
        <taxon>Fungi</taxon>
        <taxon>Dikarya</taxon>
        <taxon>Basidiomycota</taxon>
        <taxon>Agaricomycotina</taxon>
        <taxon>Agaricomycetes</taxon>
        <taxon>Agaricomycetidae</taxon>
        <taxon>Agaricales</taxon>
        <taxon>Agaricineae</taxon>
        <taxon>Psathyrellaceae</taxon>
        <taxon>Ephemerocybe</taxon>
    </lineage>
</organism>
<keyword evidence="3" id="KW-1185">Reference proteome</keyword>
<name>A0A8H5B243_9AGAR</name>
<accession>A0A8H5B243</accession>
<evidence type="ECO:0000313" key="2">
    <source>
        <dbReference type="EMBL" id="KAF5314618.1"/>
    </source>
</evidence>
<dbReference type="EMBL" id="JAACJK010000221">
    <property type="protein sequence ID" value="KAF5314618.1"/>
    <property type="molecule type" value="Genomic_DNA"/>
</dbReference>
<protein>
    <submittedName>
        <fullName evidence="2">Uncharacterized protein</fullName>
    </submittedName>
</protein>
<evidence type="ECO:0000256" key="1">
    <source>
        <dbReference type="SAM" id="MobiDB-lite"/>
    </source>
</evidence>
<feature type="region of interest" description="Disordered" evidence="1">
    <location>
        <begin position="184"/>
        <end position="203"/>
    </location>
</feature>
<dbReference type="Proteomes" id="UP000541558">
    <property type="component" value="Unassembled WGS sequence"/>
</dbReference>
<evidence type="ECO:0000313" key="3">
    <source>
        <dbReference type="Proteomes" id="UP000541558"/>
    </source>
</evidence>